<dbReference type="InterPro" id="IPR055301">
    <property type="entry name" value="Lea14-like_2"/>
</dbReference>
<name>A0A8J5C8I6_ZINOF</name>
<dbReference type="EMBL" id="JACMSC010000022">
    <property type="protein sequence ID" value="KAG6469490.1"/>
    <property type="molecule type" value="Genomic_DNA"/>
</dbReference>
<keyword evidence="2" id="KW-1133">Transmembrane helix</keyword>
<evidence type="ECO:0000256" key="1">
    <source>
        <dbReference type="SAM" id="MobiDB-lite"/>
    </source>
</evidence>
<reference evidence="3 4" key="1">
    <citation type="submission" date="2020-08" db="EMBL/GenBank/DDBJ databases">
        <title>Plant Genome Project.</title>
        <authorList>
            <person name="Zhang R.-G."/>
        </authorList>
    </citation>
    <scope>NUCLEOTIDE SEQUENCE [LARGE SCALE GENOMIC DNA]</scope>
    <source>
        <tissue evidence="3">Rhizome</tissue>
    </source>
</reference>
<proteinExistence type="predicted"/>
<feature type="region of interest" description="Disordered" evidence="1">
    <location>
        <begin position="126"/>
        <end position="166"/>
    </location>
</feature>
<evidence type="ECO:0008006" key="5">
    <source>
        <dbReference type="Google" id="ProtNLM"/>
    </source>
</evidence>
<feature type="compositionally biased region" description="Low complexity" evidence="1">
    <location>
        <begin position="340"/>
        <end position="350"/>
    </location>
</feature>
<feature type="compositionally biased region" description="Acidic residues" evidence="1">
    <location>
        <begin position="146"/>
        <end position="158"/>
    </location>
</feature>
<keyword evidence="4" id="KW-1185">Reference proteome</keyword>
<feature type="region of interest" description="Disordered" evidence="1">
    <location>
        <begin position="207"/>
        <end position="248"/>
    </location>
</feature>
<feature type="transmembrane region" description="Helical" evidence="2">
    <location>
        <begin position="39"/>
        <end position="64"/>
    </location>
</feature>
<evidence type="ECO:0000313" key="3">
    <source>
        <dbReference type="EMBL" id="KAG6469490.1"/>
    </source>
</evidence>
<keyword evidence="2" id="KW-0472">Membrane</keyword>
<dbReference type="AlphaFoldDB" id="A0A8J5C8I6"/>
<evidence type="ECO:0000313" key="4">
    <source>
        <dbReference type="Proteomes" id="UP000734854"/>
    </source>
</evidence>
<keyword evidence="2" id="KW-0812">Transmembrane</keyword>
<dbReference type="PANTHER" id="PTHR31852">
    <property type="entry name" value="LATE EMBRYOGENESIS ABUNDANT (LEA) HYDROXYPROLINE-RICH GLYCOPROTEIN FAMILY"/>
    <property type="match status" value="1"/>
</dbReference>
<comment type="caution">
    <text evidence="3">The sequence shown here is derived from an EMBL/GenBank/DDBJ whole genome shotgun (WGS) entry which is preliminary data.</text>
</comment>
<feature type="compositionally biased region" description="Basic and acidic residues" evidence="1">
    <location>
        <begin position="225"/>
        <end position="240"/>
    </location>
</feature>
<evidence type="ECO:0000256" key="2">
    <source>
        <dbReference type="SAM" id="Phobius"/>
    </source>
</evidence>
<feature type="compositionally biased region" description="Polar residues" evidence="1">
    <location>
        <begin position="315"/>
        <end position="333"/>
    </location>
</feature>
<protein>
    <recommendedName>
        <fullName evidence="5">Late embryogenesis abundant protein LEA-2 subgroup domain-containing protein</fullName>
    </recommendedName>
</protein>
<sequence>MVTERESEYAKQLAQPSLDQEAAAACRWRSAHYLRRRRCAFWCCGCLGAAVTVRCVLALALTLFKVKDPELTINSLSLAGSRFAVDNGVLSIFLFNFTFEADVSIKNPDVASFRFGSSVTTFFYEETTEDERDDREASDGGGGGAEELDGGGGEDEGVGDIQAGSGGGDQLRYHVHHLLPPFSSLTLDPCFVVASISHPPDLPFSMIDDPLATRPSAVKGTSPPPKDDPLRHTPDPRSEKTCFPSACTSRSSSVSATAYPLQPEHRLAIRQEKEEQRQAGRVITLLDQATKVKLLRDILKDGLYRLAQIGSKSHTNGFSSLLPSNPSTVTRNSAPLVEVPSSSDSPPTSSDMGLLRALACSLPSSLDSPLTIIEVKENTKAGFRAADELTYALAHRKAKGKKERDDLCLQ</sequence>
<dbReference type="Proteomes" id="UP000734854">
    <property type="component" value="Unassembled WGS sequence"/>
</dbReference>
<feature type="region of interest" description="Disordered" evidence="1">
    <location>
        <begin position="315"/>
        <end position="350"/>
    </location>
</feature>
<accession>A0A8J5C8I6</accession>
<gene>
    <name evidence="3" type="ORF">ZIOFF_074213</name>
</gene>
<organism evidence="3 4">
    <name type="scientific">Zingiber officinale</name>
    <name type="common">Ginger</name>
    <name type="synonym">Amomum zingiber</name>
    <dbReference type="NCBI Taxonomy" id="94328"/>
    <lineage>
        <taxon>Eukaryota</taxon>
        <taxon>Viridiplantae</taxon>
        <taxon>Streptophyta</taxon>
        <taxon>Embryophyta</taxon>
        <taxon>Tracheophyta</taxon>
        <taxon>Spermatophyta</taxon>
        <taxon>Magnoliopsida</taxon>
        <taxon>Liliopsida</taxon>
        <taxon>Zingiberales</taxon>
        <taxon>Zingiberaceae</taxon>
        <taxon>Zingiber</taxon>
    </lineage>
</organism>